<protein>
    <submittedName>
        <fullName evidence="2">Uncharacterized protein</fullName>
    </submittedName>
</protein>
<organism evidence="2 3">
    <name type="scientific">Carpinus fangiana</name>
    <dbReference type="NCBI Taxonomy" id="176857"/>
    <lineage>
        <taxon>Eukaryota</taxon>
        <taxon>Viridiplantae</taxon>
        <taxon>Streptophyta</taxon>
        <taxon>Embryophyta</taxon>
        <taxon>Tracheophyta</taxon>
        <taxon>Spermatophyta</taxon>
        <taxon>Magnoliopsida</taxon>
        <taxon>eudicotyledons</taxon>
        <taxon>Gunneridae</taxon>
        <taxon>Pentapetalae</taxon>
        <taxon>rosids</taxon>
        <taxon>fabids</taxon>
        <taxon>Fagales</taxon>
        <taxon>Betulaceae</taxon>
        <taxon>Carpinus</taxon>
    </lineage>
</organism>
<sequence>MEKMGRKIPHRISRFFDCGISQRSGLGQNGGSKSYVQKGERESFSDKFKANR</sequence>
<evidence type="ECO:0000313" key="2">
    <source>
        <dbReference type="EMBL" id="KAE8008587.1"/>
    </source>
</evidence>
<keyword evidence="3" id="KW-1185">Reference proteome</keyword>
<name>A0A5N6QN53_9ROSI</name>
<evidence type="ECO:0000313" key="3">
    <source>
        <dbReference type="Proteomes" id="UP000327013"/>
    </source>
</evidence>
<accession>A0A5N6QN53</accession>
<feature type="compositionally biased region" description="Polar residues" evidence="1">
    <location>
        <begin position="21"/>
        <end position="35"/>
    </location>
</feature>
<gene>
    <name evidence="2" type="ORF">FH972_005084</name>
</gene>
<evidence type="ECO:0000256" key="1">
    <source>
        <dbReference type="SAM" id="MobiDB-lite"/>
    </source>
</evidence>
<proteinExistence type="predicted"/>
<feature type="region of interest" description="Disordered" evidence="1">
    <location>
        <begin position="21"/>
        <end position="52"/>
    </location>
</feature>
<reference evidence="2 3" key="1">
    <citation type="submission" date="2019-06" db="EMBL/GenBank/DDBJ databases">
        <title>A chromosomal-level reference genome of Carpinus fangiana (Coryloideae, Betulaceae).</title>
        <authorList>
            <person name="Yang X."/>
            <person name="Wang Z."/>
            <person name="Zhang L."/>
            <person name="Hao G."/>
            <person name="Liu J."/>
            <person name="Yang Y."/>
        </authorList>
    </citation>
    <scope>NUCLEOTIDE SEQUENCE [LARGE SCALE GENOMIC DNA]</scope>
    <source>
        <strain evidence="2">Cfa_2016G</strain>
        <tissue evidence="2">Leaf</tissue>
    </source>
</reference>
<feature type="compositionally biased region" description="Basic and acidic residues" evidence="1">
    <location>
        <begin position="38"/>
        <end position="52"/>
    </location>
</feature>
<dbReference type="Proteomes" id="UP000327013">
    <property type="component" value="Chromosome 2"/>
</dbReference>
<dbReference type="EMBL" id="CM017322">
    <property type="protein sequence ID" value="KAE8008587.1"/>
    <property type="molecule type" value="Genomic_DNA"/>
</dbReference>
<dbReference type="AlphaFoldDB" id="A0A5N6QN53"/>